<dbReference type="InterPro" id="IPR043993">
    <property type="entry name" value="T4SS_pilin"/>
</dbReference>
<evidence type="ECO:0000313" key="2">
    <source>
        <dbReference type="EMBL" id="KKR30332.1"/>
    </source>
</evidence>
<accession>A0A0G0SXK9</accession>
<evidence type="ECO:0000313" key="3">
    <source>
        <dbReference type="Proteomes" id="UP000034539"/>
    </source>
</evidence>
<dbReference type="AlphaFoldDB" id="A0A0G0SXK9"/>
<dbReference type="Proteomes" id="UP000034539">
    <property type="component" value="Unassembled WGS sequence"/>
</dbReference>
<protein>
    <recommendedName>
        <fullName evidence="4">TrbC/VIRB2 family protein</fullName>
    </recommendedName>
</protein>
<keyword evidence="1" id="KW-0472">Membrane</keyword>
<comment type="caution">
    <text evidence="2">The sequence shown here is derived from an EMBL/GenBank/DDBJ whole genome shotgun (WGS) entry which is preliminary data.</text>
</comment>
<feature type="transmembrane region" description="Helical" evidence="1">
    <location>
        <begin position="93"/>
        <end position="111"/>
    </location>
</feature>
<reference evidence="2 3" key="1">
    <citation type="journal article" date="2015" name="Nature">
        <title>rRNA introns, odd ribosomes, and small enigmatic genomes across a large radiation of phyla.</title>
        <authorList>
            <person name="Brown C.T."/>
            <person name="Hug L.A."/>
            <person name="Thomas B.C."/>
            <person name="Sharon I."/>
            <person name="Castelle C.J."/>
            <person name="Singh A."/>
            <person name="Wilkins M.J."/>
            <person name="Williams K.H."/>
            <person name="Banfield J.F."/>
        </authorList>
    </citation>
    <scope>NUCLEOTIDE SEQUENCE [LARGE SCALE GENOMIC DNA]</scope>
</reference>
<name>A0A0G0SXK9_9BACT</name>
<feature type="transmembrane region" description="Helical" evidence="1">
    <location>
        <begin position="54"/>
        <end position="72"/>
    </location>
</feature>
<evidence type="ECO:0000256" key="1">
    <source>
        <dbReference type="SAM" id="Phobius"/>
    </source>
</evidence>
<organism evidence="2 3">
    <name type="scientific">Candidatus Gottesmanbacteria bacterium GW2011_GWC2_39_8</name>
    <dbReference type="NCBI Taxonomy" id="1618450"/>
    <lineage>
        <taxon>Bacteria</taxon>
        <taxon>Candidatus Gottesmaniibacteriota</taxon>
    </lineage>
</organism>
<keyword evidence="1" id="KW-1133">Transmembrane helix</keyword>
<sequence>MKYSVEKIFISVLTVLSFVHLAKAATCETSNSSILCNPLKAESFTGFLEVVSKLAVEIGIPVAVLFIIYAGLKLVMARGNEDEIKKAKESLTWAIIGSGILIGAWTIMKILESTVKSLG</sequence>
<proteinExistence type="predicted"/>
<gene>
    <name evidence="2" type="ORF">UT63_C0101G0003</name>
</gene>
<keyword evidence="1" id="KW-0812">Transmembrane</keyword>
<dbReference type="Pfam" id="PF18895">
    <property type="entry name" value="T4SS_pilin"/>
    <property type="match status" value="1"/>
</dbReference>
<dbReference type="EMBL" id="LBXN01000101">
    <property type="protein sequence ID" value="KKR30332.1"/>
    <property type="molecule type" value="Genomic_DNA"/>
</dbReference>
<evidence type="ECO:0008006" key="4">
    <source>
        <dbReference type="Google" id="ProtNLM"/>
    </source>
</evidence>